<evidence type="ECO:0000313" key="22">
    <source>
        <dbReference type="Proteomes" id="UP000541444"/>
    </source>
</evidence>
<dbReference type="FunFam" id="2.60.120.430:FF:000004">
    <property type="entry name" value="Putative leucine-rich repeat receptor-like serine/threonine-protein kinase"/>
    <property type="match status" value="1"/>
</dbReference>
<feature type="transmembrane region" description="Helical" evidence="19">
    <location>
        <begin position="574"/>
        <end position="598"/>
    </location>
</feature>
<sequence length="991" mass="110551">MLTSLSIGRSPTQVPYDDTWSILSNARQLLPNIDSSHKKIGNVNIAHLRTYLTIAADWEDDITIAPANDTVPLGYLAAVADLDSAAQYDWGFTILASLYHGLDTAVTTGGAITGFVQLLTYWFYEYCGVGHPIVKEEVKFSAYPRLRAWKRGNMRKTNDQATNLFILGRYHIDHRSVETITWEPLLDSAVSKTEDARIPLDPPLNMSPHISPAALQEMRQGGFLDFGIFFKAHPTEMSYWRVSDLNGPNMAFPNFQAFNKLTDLILRNCSITGPIPTYIGQTMTVIQTIDLSFNQLNGTIPGNLKDLSELEVMYLTNNSLTGEVPSWISQTIDNFDISYNNFTGSPQSSCQEKYVNKISSYPSLVTNTNNWCLKKDLPCPNKASYYNMFVNCGGSKLTFDRKDYEQDIDPMSPSAFFSTDKWACSSTGNFLGNNKALFTATANQNTTESIFSTARLSPLSLKYFGRCLQRGSYRVKLHFAEIMLIDLQTATTPGRRIFDVAIQDKVVLTNFNIAEAAGGIGKKIIKKYNATVTGSTLEIHLYWTGKGTTSIPFRSVYGPPITVTPNFDPSTGGITVGAIVGIVVGSVVAILLVVGIIWKILRKKNLEELFFYINKLRRSLEQQTGYFSLRQIKAATNDFDPANKIGEGGFGPVYKGVISDGTVIAVKQLSAKSKQGNREFVNEIGMISALQHPHLVKLFGCCIEGNQLLLIYEYLENNSLARALFCRDDQRLNLDWPTRSRICMEIARGLTYLHEESRIKIVHRDIKATNVLLGKDLNAKISDFGLAKLDEEENTHISTRIAGTIGYMAPEYAMRGYLTDKADVYSFGVVALEIVSGKSNTNYRPKEEFVYLLDWAYVLHEEGNLLDLVDPILEKYSKKEALRMLNITLLCTNPSPTLRPSMSAVVSMLDGKIPVQAPLVNRHLEGDKARFRTFEQLLQDSQTQSHSMEGPIEGLWIDSSVSLASKDESREESSEARHLPDIYNIDISSNA</sequence>
<evidence type="ECO:0000256" key="13">
    <source>
        <dbReference type="ARBA" id="ARBA00022989"/>
    </source>
</evidence>
<dbReference type="CDD" id="cd14066">
    <property type="entry name" value="STKc_IRAK"/>
    <property type="match status" value="1"/>
</dbReference>
<evidence type="ECO:0000256" key="18">
    <source>
        <dbReference type="ARBA" id="ARBA00048679"/>
    </source>
</evidence>
<keyword evidence="14 19" id="KW-0472">Membrane</keyword>
<dbReference type="InterPro" id="IPR032675">
    <property type="entry name" value="LRR_dom_sf"/>
</dbReference>
<keyword evidence="22" id="KW-1185">Reference proteome</keyword>
<dbReference type="InterPro" id="IPR019557">
    <property type="entry name" value="AminoTfrase-like_pln_mobile"/>
</dbReference>
<keyword evidence="5" id="KW-0433">Leucine-rich repeat</keyword>
<keyword evidence="12" id="KW-0067">ATP-binding</keyword>
<dbReference type="SUPFAM" id="SSF56112">
    <property type="entry name" value="Protein kinase-like (PK-like)"/>
    <property type="match status" value="1"/>
</dbReference>
<dbReference type="FunFam" id="3.30.200.20:FF:000217">
    <property type="entry name" value="probable LRR receptor-like serine/threonine-protein kinase At1g53430"/>
    <property type="match status" value="1"/>
</dbReference>
<evidence type="ECO:0000256" key="15">
    <source>
        <dbReference type="ARBA" id="ARBA00023170"/>
    </source>
</evidence>
<dbReference type="Pfam" id="PF10536">
    <property type="entry name" value="PMD"/>
    <property type="match status" value="1"/>
</dbReference>
<feature type="domain" description="Protein kinase" evidence="20">
    <location>
        <begin position="639"/>
        <end position="920"/>
    </location>
</feature>
<dbReference type="PROSITE" id="PS50011">
    <property type="entry name" value="PROTEIN_KINASE_DOM"/>
    <property type="match status" value="1"/>
</dbReference>
<evidence type="ECO:0000256" key="14">
    <source>
        <dbReference type="ARBA" id="ARBA00023136"/>
    </source>
</evidence>
<dbReference type="InterPro" id="IPR011009">
    <property type="entry name" value="Kinase-like_dom_sf"/>
</dbReference>
<evidence type="ECO:0000256" key="7">
    <source>
        <dbReference type="ARBA" id="ARBA00022692"/>
    </source>
</evidence>
<comment type="subcellular location">
    <subcellularLocation>
        <location evidence="1">Membrane</location>
        <topology evidence="1">Single-pass type I membrane protein</topology>
    </subcellularLocation>
</comment>
<evidence type="ECO:0000256" key="12">
    <source>
        <dbReference type="ARBA" id="ARBA00022840"/>
    </source>
</evidence>
<dbReference type="InterPro" id="IPR001245">
    <property type="entry name" value="Ser-Thr/Tyr_kinase_cat_dom"/>
</dbReference>
<dbReference type="InterPro" id="IPR051824">
    <property type="entry name" value="LRR_Rcpt-Like_S/T_Kinase"/>
</dbReference>
<keyword evidence="15" id="KW-0675">Receptor</keyword>
<keyword evidence="11" id="KW-0418">Kinase</keyword>
<name>A0A7J7P1P2_9MAGN</name>
<dbReference type="PROSITE" id="PS00108">
    <property type="entry name" value="PROTEIN_KINASE_ST"/>
    <property type="match status" value="1"/>
</dbReference>
<dbReference type="InterPro" id="IPR000719">
    <property type="entry name" value="Prot_kinase_dom"/>
</dbReference>
<keyword evidence="16" id="KW-0325">Glycoprotein</keyword>
<keyword evidence="6" id="KW-0808">Transferase</keyword>
<dbReference type="SUPFAM" id="SSF52058">
    <property type="entry name" value="L domain-like"/>
    <property type="match status" value="1"/>
</dbReference>
<dbReference type="InterPro" id="IPR008271">
    <property type="entry name" value="Ser/Thr_kinase_AS"/>
</dbReference>
<keyword evidence="4" id="KW-0597">Phosphoprotein</keyword>
<dbReference type="GO" id="GO:0005524">
    <property type="term" value="F:ATP binding"/>
    <property type="evidence" value="ECO:0007669"/>
    <property type="project" value="UniProtKB-KW"/>
</dbReference>
<comment type="catalytic activity">
    <reaction evidence="18">
        <text>L-seryl-[protein] + ATP = O-phospho-L-seryl-[protein] + ADP + H(+)</text>
        <dbReference type="Rhea" id="RHEA:17989"/>
        <dbReference type="Rhea" id="RHEA-COMP:9863"/>
        <dbReference type="Rhea" id="RHEA-COMP:11604"/>
        <dbReference type="ChEBI" id="CHEBI:15378"/>
        <dbReference type="ChEBI" id="CHEBI:29999"/>
        <dbReference type="ChEBI" id="CHEBI:30616"/>
        <dbReference type="ChEBI" id="CHEBI:83421"/>
        <dbReference type="ChEBI" id="CHEBI:456216"/>
        <dbReference type="EC" id="2.7.11.1"/>
    </reaction>
</comment>
<evidence type="ECO:0000256" key="8">
    <source>
        <dbReference type="ARBA" id="ARBA00022729"/>
    </source>
</evidence>
<dbReference type="Pfam" id="PF11721">
    <property type="entry name" value="Malectin"/>
    <property type="match status" value="1"/>
</dbReference>
<dbReference type="EMBL" id="JACGCM010000347">
    <property type="protein sequence ID" value="KAF6173359.1"/>
    <property type="molecule type" value="Genomic_DNA"/>
</dbReference>
<dbReference type="GO" id="GO:0004674">
    <property type="term" value="F:protein serine/threonine kinase activity"/>
    <property type="evidence" value="ECO:0007669"/>
    <property type="project" value="UniProtKB-KW"/>
</dbReference>
<evidence type="ECO:0000256" key="19">
    <source>
        <dbReference type="SAM" id="Phobius"/>
    </source>
</evidence>
<dbReference type="PANTHER" id="PTHR48006">
    <property type="entry name" value="LEUCINE-RICH REPEAT-CONTAINING PROTEIN DDB_G0281931-RELATED"/>
    <property type="match status" value="1"/>
</dbReference>
<dbReference type="Proteomes" id="UP000541444">
    <property type="component" value="Unassembled WGS sequence"/>
</dbReference>
<dbReference type="Gene3D" id="2.60.120.430">
    <property type="entry name" value="Galactose-binding lectin"/>
    <property type="match status" value="1"/>
</dbReference>
<dbReference type="InterPro" id="IPR001611">
    <property type="entry name" value="Leu-rich_rpt"/>
</dbReference>
<keyword evidence="13 19" id="KW-1133">Transmembrane helix</keyword>
<dbReference type="Gene3D" id="3.80.10.10">
    <property type="entry name" value="Ribonuclease Inhibitor"/>
    <property type="match status" value="1"/>
</dbReference>
<comment type="caution">
    <text evidence="21">The sequence shown here is derived from an EMBL/GenBank/DDBJ whole genome shotgun (WGS) entry which is preliminary data.</text>
</comment>
<evidence type="ECO:0000256" key="1">
    <source>
        <dbReference type="ARBA" id="ARBA00004479"/>
    </source>
</evidence>
<dbReference type="FunFam" id="3.80.10.10:FF:000041">
    <property type="entry name" value="LRR receptor-like serine/threonine-protein kinase ERECTA"/>
    <property type="match status" value="1"/>
</dbReference>
<keyword evidence="3" id="KW-0723">Serine/threonine-protein kinase</keyword>
<evidence type="ECO:0000256" key="9">
    <source>
        <dbReference type="ARBA" id="ARBA00022737"/>
    </source>
</evidence>
<dbReference type="InterPro" id="IPR021720">
    <property type="entry name" value="Malectin_dom"/>
</dbReference>
<gene>
    <name evidence="21" type="ORF">GIB67_027054</name>
</gene>
<comment type="catalytic activity">
    <reaction evidence="17">
        <text>L-threonyl-[protein] + ATP = O-phospho-L-threonyl-[protein] + ADP + H(+)</text>
        <dbReference type="Rhea" id="RHEA:46608"/>
        <dbReference type="Rhea" id="RHEA-COMP:11060"/>
        <dbReference type="Rhea" id="RHEA-COMP:11605"/>
        <dbReference type="ChEBI" id="CHEBI:15378"/>
        <dbReference type="ChEBI" id="CHEBI:30013"/>
        <dbReference type="ChEBI" id="CHEBI:30616"/>
        <dbReference type="ChEBI" id="CHEBI:61977"/>
        <dbReference type="ChEBI" id="CHEBI:456216"/>
        <dbReference type="EC" id="2.7.11.1"/>
    </reaction>
</comment>
<keyword evidence="8" id="KW-0732">Signal</keyword>
<dbReference type="FunFam" id="1.10.510.10:FF:000044">
    <property type="entry name" value="Putative LRR receptor-like serine/threonine-protein kinase"/>
    <property type="match status" value="1"/>
</dbReference>
<keyword evidence="10" id="KW-0547">Nucleotide-binding</keyword>
<dbReference type="Gene3D" id="1.10.510.10">
    <property type="entry name" value="Transferase(Phosphotransferase) domain 1"/>
    <property type="match status" value="1"/>
</dbReference>
<evidence type="ECO:0000256" key="5">
    <source>
        <dbReference type="ARBA" id="ARBA00022614"/>
    </source>
</evidence>
<dbReference type="Gene3D" id="3.30.200.20">
    <property type="entry name" value="Phosphorylase Kinase, domain 1"/>
    <property type="match status" value="1"/>
</dbReference>
<dbReference type="Pfam" id="PF07714">
    <property type="entry name" value="PK_Tyr_Ser-Thr"/>
    <property type="match status" value="1"/>
</dbReference>
<evidence type="ECO:0000256" key="11">
    <source>
        <dbReference type="ARBA" id="ARBA00022777"/>
    </source>
</evidence>
<evidence type="ECO:0000256" key="2">
    <source>
        <dbReference type="ARBA" id="ARBA00012513"/>
    </source>
</evidence>
<protein>
    <recommendedName>
        <fullName evidence="2">non-specific serine/threonine protein kinase</fullName>
        <ecNumber evidence="2">2.7.11.1</ecNumber>
    </recommendedName>
</protein>
<proteinExistence type="predicted"/>
<dbReference type="EC" id="2.7.11.1" evidence="2"/>
<evidence type="ECO:0000259" key="20">
    <source>
        <dbReference type="PROSITE" id="PS50011"/>
    </source>
</evidence>
<evidence type="ECO:0000313" key="21">
    <source>
        <dbReference type="EMBL" id="KAF6173359.1"/>
    </source>
</evidence>
<dbReference type="OrthoDB" id="4062651at2759"/>
<keyword evidence="9" id="KW-0677">Repeat</keyword>
<dbReference type="SMART" id="SM00220">
    <property type="entry name" value="S_TKc"/>
    <property type="match status" value="1"/>
</dbReference>
<evidence type="ECO:0000256" key="16">
    <source>
        <dbReference type="ARBA" id="ARBA00023180"/>
    </source>
</evidence>
<reference evidence="21 22" key="1">
    <citation type="journal article" date="2020" name="IScience">
        <title>Genome Sequencing of the Endangered Kingdonia uniflora (Circaeasteraceae, Ranunculales) Reveals Potential Mechanisms of Evolutionary Specialization.</title>
        <authorList>
            <person name="Sun Y."/>
            <person name="Deng T."/>
            <person name="Zhang A."/>
            <person name="Moore M.J."/>
            <person name="Landis J.B."/>
            <person name="Lin N."/>
            <person name="Zhang H."/>
            <person name="Zhang X."/>
            <person name="Huang J."/>
            <person name="Zhang X."/>
            <person name="Sun H."/>
            <person name="Wang H."/>
        </authorList>
    </citation>
    <scope>NUCLEOTIDE SEQUENCE [LARGE SCALE GENOMIC DNA]</scope>
    <source>
        <strain evidence="21">TB1705</strain>
        <tissue evidence="21">Leaf</tissue>
    </source>
</reference>
<dbReference type="Pfam" id="PF00560">
    <property type="entry name" value="LRR_1"/>
    <property type="match status" value="2"/>
</dbReference>
<dbReference type="AlphaFoldDB" id="A0A7J7P1P2"/>
<evidence type="ECO:0000256" key="17">
    <source>
        <dbReference type="ARBA" id="ARBA00047899"/>
    </source>
</evidence>
<evidence type="ECO:0000256" key="10">
    <source>
        <dbReference type="ARBA" id="ARBA00022741"/>
    </source>
</evidence>
<evidence type="ECO:0000256" key="4">
    <source>
        <dbReference type="ARBA" id="ARBA00022553"/>
    </source>
</evidence>
<dbReference type="PANTHER" id="PTHR48006:SF44">
    <property type="entry name" value="PROTEIN KINASE DOMAIN-CONTAINING PROTEIN"/>
    <property type="match status" value="1"/>
</dbReference>
<organism evidence="21 22">
    <name type="scientific">Kingdonia uniflora</name>
    <dbReference type="NCBI Taxonomy" id="39325"/>
    <lineage>
        <taxon>Eukaryota</taxon>
        <taxon>Viridiplantae</taxon>
        <taxon>Streptophyta</taxon>
        <taxon>Embryophyta</taxon>
        <taxon>Tracheophyta</taxon>
        <taxon>Spermatophyta</taxon>
        <taxon>Magnoliopsida</taxon>
        <taxon>Ranunculales</taxon>
        <taxon>Circaeasteraceae</taxon>
        <taxon>Kingdonia</taxon>
    </lineage>
</organism>
<evidence type="ECO:0000256" key="6">
    <source>
        <dbReference type="ARBA" id="ARBA00022679"/>
    </source>
</evidence>
<evidence type="ECO:0000256" key="3">
    <source>
        <dbReference type="ARBA" id="ARBA00022527"/>
    </source>
</evidence>
<dbReference type="GO" id="GO:0016020">
    <property type="term" value="C:membrane"/>
    <property type="evidence" value="ECO:0007669"/>
    <property type="project" value="UniProtKB-SubCell"/>
</dbReference>
<accession>A0A7J7P1P2</accession>
<keyword evidence="7 19" id="KW-0812">Transmembrane</keyword>